<organism evidence="5 6">
    <name type="scientific">Planosporangium mesophilum</name>
    <dbReference type="NCBI Taxonomy" id="689768"/>
    <lineage>
        <taxon>Bacteria</taxon>
        <taxon>Bacillati</taxon>
        <taxon>Actinomycetota</taxon>
        <taxon>Actinomycetes</taxon>
        <taxon>Micromonosporales</taxon>
        <taxon>Micromonosporaceae</taxon>
        <taxon>Planosporangium</taxon>
    </lineage>
</organism>
<proteinExistence type="inferred from homology"/>
<protein>
    <recommendedName>
        <fullName evidence="4">Xaa-Pro dipeptidyl-peptidase C-terminal domain-containing protein</fullName>
    </recommendedName>
</protein>
<comment type="caution">
    <text evidence="5">The sequence shown here is derived from an EMBL/GenBank/DDBJ whole genome shotgun (WGS) entry which is preliminary data.</text>
</comment>
<feature type="chain" id="PRO_5039401495" description="Xaa-Pro dipeptidyl-peptidase C-terminal domain-containing protein" evidence="3">
    <location>
        <begin position="21"/>
        <end position="526"/>
    </location>
</feature>
<dbReference type="InterPro" id="IPR005674">
    <property type="entry name" value="CocE/Ser_esterase"/>
</dbReference>
<dbReference type="NCBIfam" id="TIGR00976">
    <property type="entry name" value="CocE_NonD"/>
    <property type="match status" value="1"/>
</dbReference>
<evidence type="ECO:0000313" key="5">
    <source>
        <dbReference type="EMBL" id="GII21905.1"/>
    </source>
</evidence>
<gene>
    <name evidence="5" type="ORF">Pme01_15020</name>
</gene>
<dbReference type="EMBL" id="BOON01000014">
    <property type="protein sequence ID" value="GII21905.1"/>
    <property type="molecule type" value="Genomic_DNA"/>
</dbReference>
<feature type="signal peptide" evidence="3">
    <location>
        <begin position="1"/>
        <end position="20"/>
    </location>
</feature>
<evidence type="ECO:0000256" key="1">
    <source>
        <dbReference type="ARBA" id="ARBA00008645"/>
    </source>
</evidence>
<evidence type="ECO:0000259" key="4">
    <source>
        <dbReference type="SMART" id="SM00939"/>
    </source>
</evidence>
<keyword evidence="2" id="KW-0378">Hydrolase</keyword>
<evidence type="ECO:0000256" key="3">
    <source>
        <dbReference type="SAM" id="SignalP"/>
    </source>
</evidence>
<keyword evidence="6" id="KW-1185">Reference proteome</keyword>
<keyword evidence="3" id="KW-0732">Signal</keyword>
<dbReference type="RefSeq" id="WP_168117300.1">
    <property type="nucleotide sequence ID" value="NZ_BOON01000014.1"/>
</dbReference>
<name>A0A8J3WZ29_9ACTN</name>
<dbReference type="InterPro" id="IPR000383">
    <property type="entry name" value="Xaa-Pro-like_dom"/>
</dbReference>
<dbReference type="GO" id="GO:0052689">
    <property type="term" value="F:carboxylic ester hydrolase activity"/>
    <property type="evidence" value="ECO:0007669"/>
    <property type="project" value="UniProtKB-ARBA"/>
</dbReference>
<dbReference type="InterPro" id="IPR008979">
    <property type="entry name" value="Galactose-bd-like_sf"/>
</dbReference>
<sequence length="526" mass="55627">MALRSVALAVLLAGTVTAPATLVAGAAPAGAVTPAPITGFRYVDITAADGVVLKANVVEPATPGRHPAIVFISSWGLNDGEYLAQASAFARRGYVVLSYTARGFYGSGGQIETAGPKDIADVRSAIDWLIANTTADPARIGSAGVSYGAGISLIAAAFEPRIKSVVSLSGWTDLVASLYGNETRRPQAVYLLKAAAQLTGRPSPELTQIMDSYFANEKIDRLIAWGKVRSAATYVDAINRNRPAILMANSYGDSLFPPNQLVDFFGRLSGPKRLELAPGDHAVAEATGLLGLPNHVWDSTARWFDRYLAGRPNGIDTEPPVVLRRLNSTAVEQYPDWARASAPARRWYLGGPSGLIPTGPLAPAAPGDWSQQIWTGYDTTADAGVVMLSNGLTALTGVQQTVALGTVSRRYGGVWLSDPFAAGGAIRGRPRLHLTITSLVPTGTLVAYLYDVDALGVGRLVTHEPITWLSAPSTLDLQMQATAYNVPAGHRLALVLDTKDPLYFDGNPAGMAIKVAGPSWFDVPLR</sequence>
<dbReference type="Pfam" id="PF02129">
    <property type="entry name" value="Peptidase_S15"/>
    <property type="match status" value="1"/>
</dbReference>
<dbReference type="Proteomes" id="UP000599074">
    <property type="component" value="Unassembled WGS sequence"/>
</dbReference>
<dbReference type="Gene3D" id="3.40.50.1820">
    <property type="entry name" value="alpha/beta hydrolase"/>
    <property type="match status" value="1"/>
</dbReference>
<dbReference type="InterPro" id="IPR013736">
    <property type="entry name" value="Xaa-Pro_dipept_C"/>
</dbReference>
<dbReference type="GO" id="GO:0008239">
    <property type="term" value="F:dipeptidyl-peptidase activity"/>
    <property type="evidence" value="ECO:0007669"/>
    <property type="project" value="InterPro"/>
</dbReference>
<accession>A0A8J3WZ29</accession>
<dbReference type="Pfam" id="PF08530">
    <property type="entry name" value="PepX_C"/>
    <property type="match status" value="1"/>
</dbReference>
<dbReference type="PANTHER" id="PTHR22946:SF9">
    <property type="entry name" value="POLYKETIDE TRANSFERASE AF380"/>
    <property type="match status" value="1"/>
</dbReference>
<evidence type="ECO:0000313" key="6">
    <source>
        <dbReference type="Proteomes" id="UP000599074"/>
    </source>
</evidence>
<dbReference type="AlphaFoldDB" id="A0A8J3WZ29"/>
<dbReference type="InterPro" id="IPR029058">
    <property type="entry name" value="AB_hydrolase_fold"/>
</dbReference>
<dbReference type="InterPro" id="IPR050261">
    <property type="entry name" value="FrsA_esterase"/>
</dbReference>
<dbReference type="PANTHER" id="PTHR22946">
    <property type="entry name" value="DIENELACTONE HYDROLASE DOMAIN-CONTAINING PROTEIN-RELATED"/>
    <property type="match status" value="1"/>
</dbReference>
<dbReference type="SUPFAM" id="SSF53474">
    <property type="entry name" value="alpha/beta-Hydrolases"/>
    <property type="match status" value="1"/>
</dbReference>
<dbReference type="Gene3D" id="2.60.120.260">
    <property type="entry name" value="Galactose-binding domain-like"/>
    <property type="match status" value="1"/>
</dbReference>
<dbReference type="SMART" id="SM00939">
    <property type="entry name" value="PepX_C"/>
    <property type="match status" value="1"/>
</dbReference>
<feature type="domain" description="Xaa-Pro dipeptidyl-peptidase C-terminal" evidence="4">
    <location>
        <begin position="301"/>
        <end position="514"/>
    </location>
</feature>
<reference evidence="5" key="1">
    <citation type="submission" date="2021-01" db="EMBL/GenBank/DDBJ databases">
        <title>Whole genome shotgun sequence of Planosporangium mesophilum NBRC 109066.</title>
        <authorList>
            <person name="Komaki H."/>
            <person name="Tamura T."/>
        </authorList>
    </citation>
    <scope>NUCLEOTIDE SEQUENCE</scope>
    <source>
        <strain evidence="5">NBRC 109066</strain>
    </source>
</reference>
<evidence type="ECO:0000256" key="2">
    <source>
        <dbReference type="ARBA" id="ARBA00022801"/>
    </source>
</evidence>
<comment type="similarity">
    <text evidence="1">Belongs to the AB hydrolase superfamily.</text>
</comment>
<dbReference type="SUPFAM" id="SSF49785">
    <property type="entry name" value="Galactose-binding domain-like"/>
    <property type="match status" value="1"/>
</dbReference>